<dbReference type="Gene3D" id="1.25.40.390">
    <property type="match status" value="1"/>
</dbReference>
<name>A0A6P1NWR7_9BACT</name>
<dbReference type="InterPro" id="IPR011990">
    <property type="entry name" value="TPR-like_helical_dom_sf"/>
</dbReference>
<dbReference type="PROSITE" id="PS51257">
    <property type="entry name" value="PROKAR_LIPOPROTEIN"/>
    <property type="match status" value="1"/>
</dbReference>
<dbReference type="Proteomes" id="UP000464214">
    <property type="component" value="Chromosome"/>
</dbReference>
<evidence type="ECO:0000313" key="1">
    <source>
        <dbReference type="EMBL" id="QHL88137.1"/>
    </source>
</evidence>
<keyword evidence="2" id="KW-1185">Reference proteome</keyword>
<organism evidence="1 2">
    <name type="scientific">Nibribacter ruber</name>
    <dbReference type="NCBI Taxonomy" id="2698458"/>
    <lineage>
        <taxon>Bacteria</taxon>
        <taxon>Pseudomonadati</taxon>
        <taxon>Bacteroidota</taxon>
        <taxon>Cytophagia</taxon>
        <taxon>Cytophagales</taxon>
        <taxon>Hymenobacteraceae</taxon>
        <taxon>Nibribacter</taxon>
    </lineage>
</organism>
<dbReference type="RefSeq" id="WP_160692215.1">
    <property type="nucleotide sequence ID" value="NZ_CP047897.1"/>
</dbReference>
<protein>
    <submittedName>
        <fullName evidence="1">SusD/RagB family nutrient-binding outer membrane lipoprotein</fullName>
    </submittedName>
</protein>
<gene>
    <name evidence="1" type="ORF">GU926_12115</name>
</gene>
<proteinExistence type="predicted"/>
<sequence length="490" mass="53469">MKKFIIGFCTVVGLGLTSCEDGFLDVNTDPNNPVSTTPNYLLPSIIGNGLQIQLLTELRVGQITQNVAGRTANITTDQYYFTPGNSTSTFNNTYYLVGSNIGPMIEAAEAEGSPYYVGAGKTMKAIILAHVTDMLGDVPYAEAWKGYTNIAPKYDPQEEIYATIFKLLDEAEAEFSKPATANKRPFYTSNPVSGDILYQGDAAKWIKLVNSIRARQLNHLTKKANYSADAVLAAIDKGIKNNADDAMLGYRQPTSVESSTTSIFGPTRANMGSYTFGRMFVNYMNGTTLLGDATAADDPRFPIISPTLSNGAIPGAGQPSAPAVTDFYGGWYSTDNSPFPMVTNAEMRFIEAEAAFRKNDKSRAFTAYKAGITAHMTKLGVPAAAQTTYLSSAAVAQSESALTFKHIMEQKYIAMFLNPESWSDLRRFDFDPAIYPDYAVPTGVNPNLGGKFVRRMPPAQTETQYNPGEVARMGWGAPDYVTLPVWWDKQ</sequence>
<evidence type="ECO:0000313" key="2">
    <source>
        <dbReference type="Proteomes" id="UP000464214"/>
    </source>
</evidence>
<dbReference type="EMBL" id="CP047897">
    <property type="protein sequence ID" value="QHL88137.1"/>
    <property type="molecule type" value="Genomic_DNA"/>
</dbReference>
<dbReference type="Pfam" id="PF12771">
    <property type="entry name" value="SusD-like_2"/>
    <property type="match status" value="1"/>
</dbReference>
<dbReference type="InterPro" id="IPR041662">
    <property type="entry name" value="SusD-like_2"/>
</dbReference>
<dbReference type="SUPFAM" id="SSF48452">
    <property type="entry name" value="TPR-like"/>
    <property type="match status" value="1"/>
</dbReference>
<dbReference type="KEGG" id="nib:GU926_12115"/>
<reference evidence="1 2" key="1">
    <citation type="submission" date="2020-01" db="EMBL/GenBank/DDBJ databases">
        <authorList>
            <person name="Kim M."/>
        </authorList>
    </citation>
    <scope>NUCLEOTIDE SEQUENCE [LARGE SCALE GENOMIC DNA]</scope>
    <source>
        <strain evidence="1 2">BT10</strain>
    </source>
</reference>
<accession>A0A6P1NWR7</accession>
<dbReference type="AlphaFoldDB" id="A0A6P1NWR7"/>
<keyword evidence="1" id="KW-0449">Lipoprotein</keyword>